<dbReference type="PANTHER" id="PTHR16091:SF1">
    <property type="entry name" value="TETRATRICOPEPTIDE REPEAT PROTEIN 17"/>
    <property type="match status" value="1"/>
</dbReference>
<dbReference type="SMART" id="SM00028">
    <property type="entry name" value="TPR"/>
    <property type="match status" value="5"/>
</dbReference>
<protein>
    <recommendedName>
        <fullName evidence="4">Tetratricopeptide repeat protein 17</fullName>
    </recommendedName>
</protein>
<accession>A0A8J9VFC2</accession>
<gene>
    <name evidence="2" type="ORF">BINO364_LOCUS7592</name>
</gene>
<dbReference type="PANTHER" id="PTHR16091">
    <property type="entry name" value="TTC17 PROTEIN"/>
    <property type="match status" value="1"/>
</dbReference>
<evidence type="ECO:0000313" key="3">
    <source>
        <dbReference type="Proteomes" id="UP000838878"/>
    </source>
</evidence>
<dbReference type="InterPro" id="IPR011990">
    <property type="entry name" value="TPR-like_helical_dom_sf"/>
</dbReference>
<dbReference type="OrthoDB" id="2115703at2759"/>
<feature type="coiled-coil region" evidence="1">
    <location>
        <begin position="310"/>
        <end position="337"/>
    </location>
</feature>
<keyword evidence="1" id="KW-0175">Coiled coil</keyword>
<dbReference type="InterPro" id="IPR019734">
    <property type="entry name" value="TPR_rpt"/>
</dbReference>
<evidence type="ECO:0000313" key="2">
    <source>
        <dbReference type="EMBL" id="CAH0721498.1"/>
    </source>
</evidence>
<feature type="non-terminal residue" evidence="2">
    <location>
        <position position="1132"/>
    </location>
</feature>
<dbReference type="EMBL" id="OV170222">
    <property type="protein sequence ID" value="CAH0721498.1"/>
    <property type="molecule type" value="Genomic_DNA"/>
</dbReference>
<dbReference type="GO" id="GO:0005737">
    <property type="term" value="C:cytoplasm"/>
    <property type="evidence" value="ECO:0007669"/>
    <property type="project" value="TreeGrafter"/>
</dbReference>
<dbReference type="GO" id="GO:0030041">
    <property type="term" value="P:actin filament polymerization"/>
    <property type="evidence" value="ECO:0007669"/>
    <property type="project" value="TreeGrafter"/>
</dbReference>
<name>A0A8J9VFC2_9NEOP</name>
<dbReference type="Proteomes" id="UP000838878">
    <property type="component" value="Chromosome 2"/>
</dbReference>
<dbReference type="Gene3D" id="1.25.40.10">
    <property type="entry name" value="Tetratricopeptide repeat domain"/>
    <property type="match status" value="1"/>
</dbReference>
<proteinExistence type="predicted"/>
<evidence type="ECO:0000256" key="1">
    <source>
        <dbReference type="SAM" id="Coils"/>
    </source>
</evidence>
<dbReference type="AlphaFoldDB" id="A0A8J9VFC2"/>
<sequence>MCTVYFVEIQASSHWMVTESGLIQPRLDSPFDMARPYDLLAFLNQEKRWDGIFDLFNDLTKRQTSIDKLWADVTRYTNVGRQIAQDEDCAKAGNLNVIDWYAGLLEDGSKKIHPDEFQLPNPYYGPNIDIPDCKRISSLTFSMFAFEHLESMIQRENLSANPEFVLPELISPIMTIDQYGHWLAGMLRRNSSSWLHYNMASLYWRVRGSAPKAIECSRRALHYAPREYKDVALGSLGVVLHRSSKTNDAIIVLNAAVEHDRTNYVSHFSIANAYTVIGDFNMSLKYYDQTLKLNPRMELAQKYKYGVLCHANLVLRIKLIRETLKKLREELNEYNLKEVAWPRIQAEFLRTIKSSEEFEYKNVDKNNEKMASITGLDIKELRVQVEKNSLIKYFIDGFPMHNDEKLSKPGIDVIDVIYGLERLIRHVNKKGNIPDVTYQEEKPDNDPKFFDLRDRNKPIGSIPVITIKEKLRDGKNAARANDKKHQQPASVADDELTEYETGIFMYPPTMTVNRNVEDFDKEVEWPSNKLCKETAPNFPENVEAIFPIFMPFENKGVRMKYLLTEKLGVPLSEEFELPWHPPTCPHDREAAFTQKKSKQQLSTDVVDTGYLRLKLLEYVSDGNVEAARHMQDAEIGQRIYAAMKKKLAPKWMLLTLSSLYWRVRNNNVNALHCLLTAGRWVPQKYRDVVLVSLASVYLEMGHFDEALAVAEESFRISLYEPATNFLLAELNMLKKHRNTHMFHLKQVVRVEAGFMNGLARNLLNGWACILKQVNALREMDFGEGDICTHVQPLVNMVCEKDGENCQMANIQCFSSHERADTSALVRLLEEKDGAHVDSTESTFFDRFIENTPTDKADRLEHHANFDNMVRTIETVLKGCGSGGCHSLKPEDLAMKEEDCNYHHLQLGYWLHIVSFRQLLTDSNVELPSEITSMTPSSKKVPECRITEDPLEDFYAEKLSRVSTEGWKPVLSLTHQFAEIFDYFDYATLGAKIAKYVDTRASSWAGALAAGWWCGAGGRGACATRCLAAARALAPPRHQHYAMRALAALLHMQSKQKDAKDVAYLSFYMSPKSKVEAFLVAVSHTYLGEYDQAIWMYRYALSFDDKFLPAKACLHATMCLMFYGDDKTKTKEE</sequence>
<reference evidence="2" key="1">
    <citation type="submission" date="2021-12" db="EMBL/GenBank/DDBJ databases">
        <authorList>
            <person name="Martin H S."/>
        </authorList>
    </citation>
    <scope>NUCLEOTIDE SEQUENCE</scope>
</reference>
<organism evidence="2 3">
    <name type="scientific">Brenthis ino</name>
    <name type="common">lesser marbled fritillary</name>
    <dbReference type="NCBI Taxonomy" id="405034"/>
    <lineage>
        <taxon>Eukaryota</taxon>
        <taxon>Metazoa</taxon>
        <taxon>Ecdysozoa</taxon>
        <taxon>Arthropoda</taxon>
        <taxon>Hexapoda</taxon>
        <taxon>Insecta</taxon>
        <taxon>Pterygota</taxon>
        <taxon>Neoptera</taxon>
        <taxon>Endopterygota</taxon>
        <taxon>Lepidoptera</taxon>
        <taxon>Glossata</taxon>
        <taxon>Ditrysia</taxon>
        <taxon>Papilionoidea</taxon>
        <taxon>Nymphalidae</taxon>
        <taxon>Heliconiinae</taxon>
        <taxon>Argynnini</taxon>
        <taxon>Brenthis</taxon>
    </lineage>
</organism>
<dbReference type="SUPFAM" id="SSF48452">
    <property type="entry name" value="TPR-like"/>
    <property type="match status" value="1"/>
</dbReference>
<dbReference type="GO" id="GO:0015629">
    <property type="term" value="C:actin cytoskeleton"/>
    <property type="evidence" value="ECO:0007669"/>
    <property type="project" value="TreeGrafter"/>
</dbReference>
<dbReference type="InterPro" id="IPR052630">
    <property type="entry name" value="TTC17"/>
</dbReference>
<evidence type="ECO:0008006" key="4">
    <source>
        <dbReference type="Google" id="ProtNLM"/>
    </source>
</evidence>
<keyword evidence="3" id="KW-1185">Reference proteome</keyword>